<organism evidence="2 3">
    <name type="scientific">Phocaeicola dorei DSM 17855</name>
    <dbReference type="NCBI Taxonomy" id="483217"/>
    <lineage>
        <taxon>Bacteria</taxon>
        <taxon>Pseudomonadati</taxon>
        <taxon>Bacteroidota</taxon>
        <taxon>Bacteroidia</taxon>
        <taxon>Bacteroidales</taxon>
        <taxon>Bacteroidaceae</taxon>
        <taxon>Phocaeicola</taxon>
    </lineage>
</organism>
<keyword evidence="1" id="KW-0472">Membrane</keyword>
<evidence type="ECO:0000256" key="1">
    <source>
        <dbReference type="SAM" id="Phobius"/>
    </source>
</evidence>
<dbReference type="Proteomes" id="UP000004849">
    <property type="component" value="Unassembled WGS sequence"/>
</dbReference>
<feature type="transmembrane region" description="Helical" evidence="1">
    <location>
        <begin position="58"/>
        <end position="81"/>
    </location>
</feature>
<sequence>LMYYIDIRNKQKWCRFFIIFGVNPLFLYVLSEVLSIMMGSTGWKAAAYAAIHSGITDAYLASAVYALVFTLFLGCIGYPLYLKKIYIKL</sequence>
<reference evidence="2 3" key="1">
    <citation type="submission" date="2008-10" db="EMBL/GenBank/DDBJ databases">
        <title>Draft genome sequence of Bacteroides dorei (DSM 17855).</title>
        <authorList>
            <person name="Sudarsanam P."/>
            <person name="Ley R."/>
            <person name="Guruge J."/>
            <person name="Turnbaugh P.J."/>
            <person name="Mahowald M."/>
            <person name="Liep D."/>
            <person name="Gordon J."/>
        </authorList>
    </citation>
    <scope>NUCLEOTIDE SEQUENCE [LARGE SCALE GENOMIC DNA]</scope>
    <source>
        <strain evidence="2 3">DSM 17855</strain>
    </source>
</reference>
<dbReference type="EMBL" id="ABWZ01000091">
    <property type="protein sequence ID" value="EEB22638.1"/>
    <property type="molecule type" value="Genomic_DNA"/>
</dbReference>
<evidence type="ECO:0000313" key="3">
    <source>
        <dbReference type="Proteomes" id="UP000004849"/>
    </source>
</evidence>
<keyword evidence="1" id="KW-0812">Transmembrane</keyword>
<dbReference type="AlphaFoldDB" id="B6W5M2"/>
<evidence type="ECO:0000313" key="2">
    <source>
        <dbReference type="EMBL" id="EEB22638.1"/>
    </source>
</evidence>
<feature type="transmembrane region" description="Helical" evidence="1">
    <location>
        <begin position="16"/>
        <end position="38"/>
    </location>
</feature>
<proteinExistence type="predicted"/>
<gene>
    <name evidence="2" type="ORF">BACDOR_04882</name>
</gene>
<name>B6W5M2_9BACT</name>
<accession>B6W5M2</accession>
<reference evidence="2 3" key="2">
    <citation type="submission" date="2008-10" db="EMBL/GenBank/DDBJ databases">
        <authorList>
            <person name="Fulton L."/>
            <person name="Clifton S."/>
            <person name="Fulton B."/>
            <person name="Xu J."/>
            <person name="Minx P."/>
            <person name="Pepin K.H."/>
            <person name="Johnson M."/>
            <person name="Thiruvilangam P."/>
            <person name="Bhonagiri V."/>
            <person name="Nash W.E."/>
            <person name="Mardis E.R."/>
            <person name="Wilson R.K."/>
        </authorList>
    </citation>
    <scope>NUCLEOTIDE SEQUENCE [LARGE SCALE GENOMIC DNA]</scope>
    <source>
        <strain evidence="2 3">DSM 17855</strain>
    </source>
</reference>
<feature type="non-terminal residue" evidence="2">
    <location>
        <position position="1"/>
    </location>
</feature>
<protein>
    <submittedName>
        <fullName evidence="2">Uncharacterized protein</fullName>
    </submittedName>
</protein>
<keyword evidence="1" id="KW-1133">Transmembrane helix</keyword>
<dbReference type="HOGENOM" id="CLU_2459765_0_0_10"/>